<protein>
    <submittedName>
        <fullName evidence="8">Response regulator transcription factor</fullName>
    </submittedName>
</protein>
<dbReference type="AlphaFoldDB" id="A0AAU7DX59"/>
<dbReference type="PANTHER" id="PTHR43214">
    <property type="entry name" value="TWO-COMPONENT RESPONSE REGULATOR"/>
    <property type="match status" value="1"/>
</dbReference>
<dbReference type="EMBL" id="CP146203">
    <property type="protein sequence ID" value="XBH21301.1"/>
    <property type="molecule type" value="Genomic_DNA"/>
</dbReference>
<dbReference type="PROSITE" id="PS50043">
    <property type="entry name" value="HTH_LUXR_2"/>
    <property type="match status" value="1"/>
</dbReference>
<evidence type="ECO:0000259" key="7">
    <source>
        <dbReference type="PROSITE" id="PS50110"/>
    </source>
</evidence>
<dbReference type="SMART" id="SM00448">
    <property type="entry name" value="REC"/>
    <property type="match status" value="1"/>
</dbReference>
<name>A0AAU7DX59_9MICO</name>
<keyword evidence="3" id="KW-0238">DNA-binding</keyword>
<dbReference type="GO" id="GO:0000160">
    <property type="term" value="P:phosphorelay signal transduction system"/>
    <property type="evidence" value="ECO:0007669"/>
    <property type="project" value="InterPro"/>
</dbReference>
<keyword evidence="2" id="KW-0805">Transcription regulation</keyword>
<dbReference type="SUPFAM" id="SSF46894">
    <property type="entry name" value="C-terminal effector domain of the bipartite response regulators"/>
    <property type="match status" value="1"/>
</dbReference>
<dbReference type="Gene3D" id="3.40.50.2300">
    <property type="match status" value="1"/>
</dbReference>
<feature type="domain" description="Response regulatory" evidence="7">
    <location>
        <begin position="7"/>
        <end position="123"/>
    </location>
</feature>
<feature type="modified residue" description="4-aspartylphosphate" evidence="5">
    <location>
        <position position="58"/>
    </location>
</feature>
<dbReference type="SMART" id="SM00421">
    <property type="entry name" value="HTH_LUXR"/>
    <property type="match status" value="1"/>
</dbReference>
<dbReference type="PROSITE" id="PS50110">
    <property type="entry name" value="RESPONSE_REGULATORY"/>
    <property type="match status" value="1"/>
</dbReference>
<evidence type="ECO:0000256" key="3">
    <source>
        <dbReference type="ARBA" id="ARBA00023125"/>
    </source>
</evidence>
<dbReference type="CDD" id="cd06170">
    <property type="entry name" value="LuxR_C_like"/>
    <property type="match status" value="1"/>
</dbReference>
<dbReference type="Pfam" id="PF00196">
    <property type="entry name" value="GerE"/>
    <property type="match status" value="1"/>
</dbReference>
<keyword evidence="1 5" id="KW-0597">Phosphoprotein</keyword>
<evidence type="ECO:0000256" key="1">
    <source>
        <dbReference type="ARBA" id="ARBA00022553"/>
    </source>
</evidence>
<accession>A0AAU7DX59</accession>
<dbReference type="PANTHER" id="PTHR43214:SF24">
    <property type="entry name" value="TRANSCRIPTIONAL REGULATORY PROTEIN NARL-RELATED"/>
    <property type="match status" value="1"/>
</dbReference>
<dbReference type="GO" id="GO:0003677">
    <property type="term" value="F:DNA binding"/>
    <property type="evidence" value="ECO:0007669"/>
    <property type="project" value="UniProtKB-KW"/>
</dbReference>
<proteinExistence type="predicted"/>
<sequence>MADTMINILVVDDDALVRAGLKMILGGHPQFTIIGEAIDGEHAIQQYRALQPDVVLMDIRMPKRDGLSATTEILAEFPDANVIVLTTFDTDEFIVRALRAGSRGFLLKDSTPADLIRAVELAAQGHPTLSPTVTAQLMAKITDAPDTSQRSAAVTCLEQLTDRELEVAQEIALGLSNSEIASKLFMSVPTVKTHVSRIFTKFGVDNRVQIAIKVHDASR</sequence>
<organism evidence="8">
    <name type="scientific">Jonesiaceae bacterium BS-20</name>
    <dbReference type="NCBI Taxonomy" id="3120821"/>
    <lineage>
        <taxon>Bacteria</taxon>
        <taxon>Bacillati</taxon>
        <taxon>Actinomycetota</taxon>
        <taxon>Actinomycetes</taxon>
        <taxon>Micrococcales</taxon>
        <taxon>Jonesiaceae</taxon>
    </lineage>
</organism>
<evidence type="ECO:0000256" key="2">
    <source>
        <dbReference type="ARBA" id="ARBA00023015"/>
    </source>
</evidence>
<reference evidence="8" key="1">
    <citation type="submission" date="2024-02" db="EMBL/GenBank/DDBJ databases">
        <title>Tomenella chthoni gen. nov. sp. nov., a member of the family Jonesiaceae isolated from bat guano.</title>
        <authorList>
            <person name="Miller S.L."/>
            <person name="King J."/>
            <person name="Sankaranarayanan K."/>
            <person name="Lawson P.A."/>
        </authorList>
    </citation>
    <scope>NUCLEOTIDE SEQUENCE</scope>
    <source>
        <strain evidence="8">BS-20</strain>
    </source>
</reference>
<dbReference type="GO" id="GO:0006355">
    <property type="term" value="P:regulation of DNA-templated transcription"/>
    <property type="evidence" value="ECO:0007669"/>
    <property type="project" value="InterPro"/>
</dbReference>
<gene>
    <name evidence="8" type="ORF">V5R04_13980</name>
</gene>
<feature type="domain" description="HTH luxR-type" evidence="6">
    <location>
        <begin position="153"/>
        <end position="218"/>
    </location>
</feature>
<dbReference type="Pfam" id="PF00072">
    <property type="entry name" value="Response_reg"/>
    <property type="match status" value="1"/>
</dbReference>
<evidence type="ECO:0000313" key="8">
    <source>
        <dbReference type="EMBL" id="XBH21301.1"/>
    </source>
</evidence>
<dbReference type="SUPFAM" id="SSF52172">
    <property type="entry name" value="CheY-like"/>
    <property type="match status" value="1"/>
</dbReference>
<evidence type="ECO:0000259" key="6">
    <source>
        <dbReference type="PROSITE" id="PS50043"/>
    </source>
</evidence>
<dbReference type="InterPro" id="IPR011006">
    <property type="entry name" value="CheY-like_superfamily"/>
</dbReference>
<keyword evidence="4" id="KW-0804">Transcription</keyword>
<dbReference type="InterPro" id="IPR016032">
    <property type="entry name" value="Sig_transdc_resp-reg_C-effctor"/>
</dbReference>
<dbReference type="InterPro" id="IPR058245">
    <property type="entry name" value="NreC/VraR/RcsB-like_REC"/>
</dbReference>
<dbReference type="PROSITE" id="PS00622">
    <property type="entry name" value="HTH_LUXR_1"/>
    <property type="match status" value="1"/>
</dbReference>
<dbReference type="InterPro" id="IPR039420">
    <property type="entry name" value="WalR-like"/>
</dbReference>
<dbReference type="CDD" id="cd17535">
    <property type="entry name" value="REC_NarL-like"/>
    <property type="match status" value="1"/>
</dbReference>
<evidence type="ECO:0000256" key="5">
    <source>
        <dbReference type="PROSITE-ProRule" id="PRU00169"/>
    </source>
</evidence>
<dbReference type="InterPro" id="IPR001789">
    <property type="entry name" value="Sig_transdc_resp-reg_receiver"/>
</dbReference>
<evidence type="ECO:0000256" key="4">
    <source>
        <dbReference type="ARBA" id="ARBA00023163"/>
    </source>
</evidence>
<dbReference type="InterPro" id="IPR000792">
    <property type="entry name" value="Tscrpt_reg_LuxR_C"/>
</dbReference>
<dbReference type="PRINTS" id="PR00038">
    <property type="entry name" value="HTHLUXR"/>
</dbReference>